<reference evidence="3 4" key="1">
    <citation type="submission" date="2024-06" db="EMBL/GenBank/DDBJ databases">
        <title>A chromosome level genome sequence of Diviner's sage (Salvia divinorum).</title>
        <authorList>
            <person name="Ford S.A."/>
            <person name="Ro D.-K."/>
            <person name="Ness R.W."/>
            <person name="Phillips M.A."/>
        </authorList>
    </citation>
    <scope>NUCLEOTIDE SEQUENCE [LARGE SCALE GENOMIC DNA]</scope>
    <source>
        <strain evidence="3">SAF-2024a</strain>
        <tissue evidence="3">Leaf</tissue>
    </source>
</reference>
<dbReference type="InterPro" id="IPR033249">
    <property type="entry name" value="CLE_plant"/>
</dbReference>
<dbReference type="EMBL" id="JBEAFC010000014">
    <property type="protein sequence ID" value="KAL1531943.1"/>
    <property type="molecule type" value="Genomic_DNA"/>
</dbReference>
<comment type="caution">
    <text evidence="3">The sequence shown here is derived from an EMBL/GenBank/DDBJ whole genome shotgun (WGS) entry which is preliminary data.</text>
</comment>
<gene>
    <name evidence="3" type="ORF">AAHA92_32023</name>
</gene>
<dbReference type="Proteomes" id="UP001567538">
    <property type="component" value="Unassembled WGS sequence"/>
</dbReference>
<name>A0ABD1FJC0_SALDI</name>
<dbReference type="PANTHER" id="PTHR34545:SF7">
    <property type="entry name" value="CLAVATA3_ESR (CLE)-RELATED PROTEIN 16"/>
    <property type="match status" value="1"/>
</dbReference>
<proteinExistence type="predicted"/>
<feature type="region of interest" description="Disordered" evidence="1">
    <location>
        <begin position="40"/>
        <end position="77"/>
    </location>
</feature>
<accession>A0ABD1FJC0</accession>
<evidence type="ECO:0000256" key="2">
    <source>
        <dbReference type="SAM" id="SignalP"/>
    </source>
</evidence>
<evidence type="ECO:0000313" key="3">
    <source>
        <dbReference type="EMBL" id="KAL1531943.1"/>
    </source>
</evidence>
<sequence length="77" mass="8624">MSRSEVGNKRRARTVLAFSLAFLLLILSQPSAAAAEWSPARKARLHHRHARGSTPSSQKVYEEDKRLIHTGPNPLHN</sequence>
<keyword evidence="4" id="KW-1185">Reference proteome</keyword>
<feature type="signal peptide" evidence="2">
    <location>
        <begin position="1"/>
        <end position="35"/>
    </location>
</feature>
<organism evidence="3 4">
    <name type="scientific">Salvia divinorum</name>
    <name type="common">Maria pastora</name>
    <name type="synonym">Diviner's sage</name>
    <dbReference type="NCBI Taxonomy" id="28513"/>
    <lineage>
        <taxon>Eukaryota</taxon>
        <taxon>Viridiplantae</taxon>
        <taxon>Streptophyta</taxon>
        <taxon>Embryophyta</taxon>
        <taxon>Tracheophyta</taxon>
        <taxon>Spermatophyta</taxon>
        <taxon>Magnoliopsida</taxon>
        <taxon>eudicotyledons</taxon>
        <taxon>Gunneridae</taxon>
        <taxon>Pentapetalae</taxon>
        <taxon>asterids</taxon>
        <taxon>lamiids</taxon>
        <taxon>Lamiales</taxon>
        <taxon>Lamiaceae</taxon>
        <taxon>Nepetoideae</taxon>
        <taxon>Mentheae</taxon>
        <taxon>Salviinae</taxon>
        <taxon>Salvia</taxon>
        <taxon>Salvia subgen. Calosphace</taxon>
    </lineage>
</organism>
<protein>
    <submittedName>
        <fullName evidence="3">Uncharacterized protein</fullName>
    </submittedName>
</protein>
<evidence type="ECO:0000313" key="4">
    <source>
        <dbReference type="Proteomes" id="UP001567538"/>
    </source>
</evidence>
<feature type="chain" id="PRO_5044834030" evidence="2">
    <location>
        <begin position="36"/>
        <end position="77"/>
    </location>
</feature>
<feature type="compositionally biased region" description="Basic residues" evidence="1">
    <location>
        <begin position="41"/>
        <end position="51"/>
    </location>
</feature>
<keyword evidence="2" id="KW-0732">Signal</keyword>
<dbReference type="AlphaFoldDB" id="A0ABD1FJC0"/>
<evidence type="ECO:0000256" key="1">
    <source>
        <dbReference type="SAM" id="MobiDB-lite"/>
    </source>
</evidence>
<dbReference type="PANTHER" id="PTHR34545">
    <property type="entry name" value="CLAVATA3/ESR (CLE)-RELATED PROTEIN 22"/>
    <property type="match status" value="1"/>
</dbReference>